<dbReference type="Proteomes" id="UP000507470">
    <property type="component" value="Unassembled WGS sequence"/>
</dbReference>
<protein>
    <submittedName>
        <fullName evidence="9">PARP7S</fullName>
        <ecNumber evidence="9">2.4.2.30</ecNumber>
    </submittedName>
</protein>
<keyword evidence="9" id="KW-0328">Glycosyltransferase</keyword>
<feature type="domain" description="FHA" evidence="7">
    <location>
        <begin position="97"/>
        <end position="154"/>
    </location>
</feature>
<dbReference type="GO" id="GO:0005634">
    <property type="term" value="C:nucleus"/>
    <property type="evidence" value="ECO:0007669"/>
    <property type="project" value="TreeGrafter"/>
</dbReference>
<dbReference type="AlphaFoldDB" id="A0A6J8C1C1"/>
<keyword evidence="10" id="KW-1185">Reference proteome</keyword>
<dbReference type="InterPro" id="IPR057602">
    <property type="entry name" value="Zfn-CCCH_PARP12"/>
</dbReference>
<reference evidence="9 10" key="1">
    <citation type="submission" date="2020-06" db="EMBL/GenBank/DDBJ databases">
        <authorList>
            <person name="Li R."/>
            <person name="Bekaert M."/>
        </authorList>
    </citation>
    <scope>NUCLEOTIDE SEQUENCE [LARGE SCALE GENOMIC DNA]</scope>
    <source>
        <strain evidence="10">wild</strain>
    </source>
</reference>
<dbReference type="OrthoDB" id="6155768at2759"/>
<feature type="region of interest" description="Disordered" evidence="6">
    <location>
        <begin position="1"/>
        <end position="78"/>
    </location>
</feature>
<feature type="domain" description="WWE" evidence="8">
    <location>
        <begin position="727"/>
        <end position="804"/>
    </location>
</feature>
<dbReference type="GO" id="GO:1990404">
    <property type="term" value="F:NAD+-protein mono-ADP-ribosyltransferase activity"/>
    <property type="evidence" value="ECO:0007669"/>
    <property type="project" value="TreeGrafter"/>
</dbReference>
<organism evidence="9 10">
    <name type="scientific">Mytilus coruscus</name>
    <name type="common">Sea mussel</name>
    <dbReference type="NCBI Taxonomy" id="42192"/>
    <lineage>
        <taxon>Eukaryota</taxon>
        <taxon>Metazoa</taxon>
        <taxon>Spiralia</taxon>
        <taxon>Lophotrochozoa</taxon>
        <taxon>Mollusca</taxon>
        <taxon>Bivalvia</taxon>
        <taxon>Autobranchia</taxon>
        <taxon>Pteriomorphia</taxon>
        <taxon>Mytilida</taxon>
        <taxon>Mytiloidea</taxon>
        <taxon>Mytilidae</taxon>
        <taxon>Mytilinae</taxon>
        <taxon>Mytilus</taxon>
    </lineage>
</organism>
<feature type="compositionally biased region" description="Polar residues" evidence="6">
    <location>
        <begin position="46"/>
        <end position="67"/>
    </location>
</feature>
<dbReference type="PROSITE" id="PS50918">
    <property type="entry name" value="WWE"/>
    <property type="match status" value="1"/>
</dbReference>
<dbReference type="PANTHER" id="PTHR45740:SF4">
    <property type="entry name" value="PROTEIN MONO-ADP-RIBOSYLTRANSFERASE PARP11"/>
    <property type="match status" value="1"/>
</dbReference>
<feature type="region of interest" description="Disordered" evidence="6">
    <location>
        <begin position="152"/>
        <end position="193"/>
    </location>
</feature>
<dbReference type="EC" id="2.4.2.30" evidence="9"/>
<evidence type="ECO:0000259" key="8">
    <source>
        <dbReference type="PROSITE" id="PS50918"/>
    </source>
</evidence>
<evidence type="ECO:0000256" key="6">
    <source>
        <dbReference type="SAM" id="MobiDB-lite"/>
    </source>
</evidence>
<feature type="region of interest" description="Disordered" evidence="6">
    <location>
        <begin position="708"/>
        <end position="734"/>
    </location>
</feature>
<evidence type="ECO:0000256" key="5">
    <source>
        <dbReference type="ARBA" id="ARBA00022833"/>
    </source>
</evidence>
<evidence type="ECO:0000256" key="3">
    <source>
        <dbReference type="ARBA" id="ARBA00022737"/>
    </source>
</evidence>
<accession>A0A6J8C1C1</accession>
<dbReference type="EMBL" id="CACVKT020004354">
    <property type="protein sequence ID" value="CAC5389612.1"/>
    <property type="molecule type" value="Genomic_DNA"/>
</dbReference>
<dbReference type="InterPro" id="IPR051712">
    <property type="entry name" value="ARTD-AVP"/>
</dbReference>
<keyword evidence="5" id="KW-0862">Zinc</keyword>
<dbReference type="PANTHER" id="PTHR45740">
    <property type="entry name" value="POLY [ADP-RIBOSE] POLYMERASE"/>
    <property type="match status" value="1"/>
</dbReference>
<feature type="compositionally biased region" description="Basic residues" evidence="6">
    <location>
        <begin position="1"/>
        <end position="13"/>
    </location>
</feature>
<evidence type="ECO:0000256" key="1">
    <source>
        <dbReference type="ARBA" id="ARBA00022553"/>
    </source>
</evidence>
<keyword evidence="9" id="KW-0808">Transferase</keyword>
<evidence type="ECO:0000256" key="4">
    <source>
        <dbReference type="ARBA" id="ARBA00022771"/>
    </source>
</evidence>
<dbReference type="GO" id="GO:0008270">
    <property type="term" value="F:zinc ion binding"/>
    <property type="evidence" value="ECO:0007669"/>
    <property type="project" value="UniProtKB-KW"/>
</dbReference>
<dbReference type="PROSITE" id="PS50006">
    <property type="entry name" value="FHA_DOMAIN"/>
    <property type="match status" value="1"/>
</dbReference>
<evidence type="ECO:0000256" key="2">
    <source>
        <dbReference type="ARBA" id="ARBA00022723"/>
    </source>
</evidence>
<keyword evidence="3" id="KW-0677">Repeat</keyword>
<dbReference type="Pfam" id="PF25261">
    <property type="entry name" value="zf-CCCH_PARP12"/>
    <property type="match status" value="1"/>
</dbReference>
<name>A0A6J8C1C1_MYTCO</name>
<evidence type="ECO:0000313" key="10">
    <source>
        <dbReference type="Proteomes" id="UP000507470"/>
    </source>
</evidence>
<proteinExistence type="predicted"/>
<keyword evidence="2" id="KW-0479">Metal-binding</keyword>
<keyword evidence="1" id="KW-0597">Phosphoprotein</keyword>
<dbReference type="InterPro" id="IPR000253">
    <property type="entry name" value="FHA_dom"/>
</dbReference>
<evidence type="ECO:0000313" key="9">
    <source>
        <dbReference type="EMBL" id="CAC5389612.1"/>
    </source>
</evidence>
<sequence length="813" mass="94889">MRPYQRGRGRARSRFGANSNRGRGRAKSREGQRDRPGWNTDDIGFQDTQEIFNDSNFRNAKRSNQYQKSDETSGYYHRNFEENSGSMEQCYDRDDYDVVGRERHASDTFEYLDRDRYSRDNAEFADKEYDRFYERDNINERRDRDGNFVEDNRVSYSRDNDTYENRSYNKDERDPFDDRRYDMGDNYDFQHPHDYKRRDLHDYQNRETLGSEKQYYNEERVNDARDRRRNFKRAGYENYYFDSPRQERYKERNWNKRNFSEDKIESTDIYEPLEESVLSSQSNQRSYDWPTNESGIKMAIEFLKNKPTNVESEIREEESVVNQDSEEELKNLPVIKPELLGKEAIEDLISDLLNLLLKNGGEFTVIGLEKEFVSTVKHRFKDDKVLKPFLQKYPKVFEFDTEKANKEEDGLSTEGIELVRAKSDVKLCQAHSNHPKSCQGDCDALHICKFYVLSSCDMIKCKFGHNLSDDHNIEVQQKFYLHRVELPNLCLLLQHDANRCRVTVPIICHFYNSLKGCRSKEKMGNQQQQKCPFLHICRNFVEGRCNIWSSCRRNHSLLQGNVYEILCKYGLDPRVLVDGLTRDLALLKWSLNDFKDELVKTGRRYMSNQLGMDEDKSELTKERLKRKVQVGGDDVISVKIQKVMDTSLSSVSSETNSQETSIEEKRSVCMAAKDLIEDTALKLEKDGASPAGKESYSKKISKSSAVLNKKTTTNKVPGKDEVTTNQVPDKDENATNQIPCWSIADNNKWTEISQKTMNDLETKYQNYLAAKTATVLVDGKYFTVDFNKLSGCYSGSAAIVKLKRAMVKEPIKP</sequence>
<feature type="compositionally biased region" description="Basic and acidic residues" evidence="6">
    <location>
        <begin position="27"/>
        <end position="36"/>
    </location>
</feature>
<gene>
    <name evidence="9" type="ORF">MCOR_24762</name>
</gene>
<feature type="compositionally biased region" description="Basic and acidic residues" evidence="6">
    <location>
        <begin position="717"/>
        <end position="733"/>
    </location>
</feature>
<dbReference type="GO" id="GO:0003950">
    <property type="term" value="F:NAD+ poly-ADP-ribosyltransferase activity"/>
    <property type="evidence" value="ECO:0007669"/>
    <property type="project" value="UniProtKB-EC"/>
</dbReference>
<keyword evidence="4" id="KW-0863">Zinc-finger</keyword>
<evidence type="ECO:0000259" key="7">
    <source>
        <dbReference type="PROSITE" id="PS50006"/>
    </source>
</evidence>
<dbReference type="InterPro" id="IPR004170">
    <property type="entry name" value="WWE_dom"/>
</dbReference>